<dbReference type="EMBL" id="JAHLQI010000002">
    <property type="protein sequence ID" value="MBU5489797.1"/>
    <property type="molecule type" value="Genomic_DNA"/>
</dbReference>
<dbReference type="Proteomes" id="UP000783588">
    <property type="component" value="Unassembled WGS sequence"/>
</dbReference>
<proteinExistence type="predicted"/>
<gene>
    <name evidence="1" type="ORF">KQI75_04015</name>
</gene>
<comment type="caution">
    <text evidence="1">The sequence shown here is derived from an EMBL/GenBank/DDBJ whole genome shotgun (WGS) entry which is preliminary data.</text>
</comment>
<evidence type="ECO:0000313" key="2">
    <source>
        <dbReference type="Proteomes" id="UP000783588"/>
    </source>
</evidence>
<organism evidence="1 2">
    <name type="scientific">Butyricicoccus intestinisimiae</name>
    <dbReference type="NCBI Taxonomy" id="2841509"/>
    <lineage>
        <taxon>Bacteria</taxon>
        <taxon>Bacillati</taxon>
        <taxon>Bacillota</taxon>
        <taxon>Clostridia</taxon>
        <taxon>Eubacteriales</taxon>
        <taxon>Butyricicoccaceae</taxon>
        <taxon>Butyricicoccus</taxon>
    </lineage>
</organism>
<reference evidence="1 2" key="1">
    <citation type="submission" date="2021-06" db="EMBL/GenBank/DDBJ databases">
        <authorList>
            <person name="Sun Q."/>
            <person name="Li D."/>
        </authorList>
    </citation>
    <scope>NUCLEOTIDE SEQUENCE [LARGE SCALE GENOMIC DNA]</scope>
    <source>
        <strain evidence="1 2">MSJd-7</strain>
    </source>
</reference>
<sequence>MAENRVNPQNFYVVQGWMVSGLGLKGNELAVYAIIYGFSQAEQQYYTGSAQYLADWIKSTKKTALAALKSLVEKGCIEKRERLENGVKFCDYRCKNYTTLEKNLHHPREKITPPLGKKLHHPSVKISPHNIADKIEDNIADTDTEKAPVLSAAKHLGYIFCEVFGAESISKRLLTSMDETLQAGVTEKRIESMIRSAKNKHPREPESYIAAGLKKLRETAPQEQPVSFKPEEKPLEPWEQDWLREFQSMQKQQTS</sequence>
<dbReference type="RefSeq" id="WP_216469451.1">
    <property type="nucleotide sequence ID" value="NZ_JAHLQI010000002.1"/>
</dbReference>
<dbReference type="Pfam" id="PF13730">
    <property type="entry name" value="HTH_36"/>
    <property type="match status" value="1"/>
</dbReference>
<name>A0ABS6EQ25_9FIRM</name>
<accession>A0ABS6EQ25</accession>
<keyword evidence="2" id="KW-1185">Reference proteome</keyword>
<evidence type="ECO:0000313" key="1">
    <source>
        <dbReference type="EMBL" id="MBU5489797.1"/>
    </source>
</evidence>
<protein>
    <submittedName>
        <fullName evidence="1">Helix-turn-helix domain-containing protein</fullName>
    </submittedName>
</protein>